<keyword evidence="6 9" id="KW-1133">Transmembrane helix</keyword>
<keyword evidence="11" id="KW-0449">Lipoprotein</keyword>
<dbReference type="InterPro" id="IPR003010">
    <property type="entry name" value="C-N_Hydrolase"/>
</dbReference>
<evidence type="ECO:0000256" key="1">
    <source>
        <dbReference type="ARBA" id="ARBA00004651"/>
    </source>
</evidence>
<evidence type="ECO:0000256" key="9">
    <source>
        <dbReference type="SAM" id="Phobius"/>
    </source>
</evidence>
<comment type="caution">
    <text evidence="11">The sequence shown here is derived from an EMBL/GenBank/DDBJ whole genome shotgun (WGS) entry which is preliminary data.</text>
</comment>
<evidence type="ECO:0000256" key="2">
    <source>
        <dbReference type="ARBA" id="ARBA00010065"/>
    </source>
</evidence>
<reference evidence="11 12" key="1">
    <citation type="submission" date="2018-05" db="EMBL/GenBank/DDBJ databases">
        <title>Leucothrix arctica sp. nov., isolated from Arctic seawater.</title>
        <authorList>
            <person name="Choi A."/>
            <person name="Baek K."/>
        </authorList>
    </citation>
    <scope>NUCLEOTIDE SEQUENCE [LARGE SCALE GENOMIC DNA]</scope>
    <source>
        <strain evidence="11 12">JCM 18388</strain>
    </source>
</reference>
<dbReference type="Proteomes" id="UP000245539">
    <property type="component" value="Unassembled WGS sequence"/>
</dbReference>
<dbReference type="EMBL" id="QGKM01000101">
    <property type="protein sequence ID" value="PWQ92270.1"/>
    <property type="molecule type" value="Genomic_DNA"/>
</dbReference>
<organism evidence="11 12">
    <name type="scientific">Leucothrix pacifica</name>
    <dbReference type="NCBI Taxonomy" id="1247513"/>
    <lineage>
        <taxon>Bacteria</taxon>
        <taxon>Pseudomonadati</taxon>
        <taxon>Pseudomonadota</taxon>
        <taxon>Gammaproteobacteria</taxon>
        <taxon>Thiotrichales</taxon>
        <taxon>Thiotrichaceae</taxon>
        <taxon>Leucothrix</taxon>
    </lineage>
</organism>
<comment type="subcellular location">
    <subcellularLocation>
        <location evidence="1">Cell membrane</location>
        <topology evidence="1">Multi-pass membrane protein</topology>
    </subcellularLocation>
</comment>
<dbReference type="GO" id="GO:0005886">
    <property type="term" value="C:plasma membrane"/>
    <property type="evidence" value="ECO:0007669"/>
    <property type="project" value="UniProtKB-SubCell"/>
</dbReference>
<evidence type="ECO:0000256" key="6">
    <source>
        <dbReference type="ARBA" id="ARBA00022989"/>
    </source>
</evidence>
<dbReference type="Pfam" id="PF00795">
    <property type="entry name" value="CN_hydrolase"/>
    <property type="match status" value="1"/>
</dbReference>
<dbReference type="PROSITE" id="PS50263">
    <property type="entry name" value="CN_HYDROLASE"/>
    <property type="match status" value="1"/>
</dbReference>
<evidence type="ECO:0000256" key="3">
    <source>
        <dbReference type="ARBA" id="ARBA00022475"/>
    </source>
</evidence>
<sequence>MPQPDLVIWPESSIAMELRRVYHYLKEGAVALEASGTPIMLGGYRNIGGRMFNSFMQASNPDKYYTKRHLIPFGEYTPDWPFIDLSQFLPEQDMDNLKEGLNQQSLISVAGVKLAVAICYEILFSEELRHDWKEATVLVYISDLSWFKDTWASPQLLQMAQMRAIESGKPLVTSTNHGVTAIIDSHGVITQRVEGEAGYIDGVIIPKSGSTPYTNYGSIYIVGLCFLFVLLGVFRALYVSICRQN</sequence>
<protein>
    <submittedName>
        <fullName evidence="11">Apolipoprotein N-acyltransferase</fullName>
    </submittedName>
</protein>
<evidence type="ECO:0000256" key="7">
    <source>
        <dbReference type="ARBA" id="ARBA00023136"/>
    </source>
</evidence>
<dbReference type="PANTHER" id="PTHR38686:SF1">
    <property type="entry name" value="APOLIPOPROTEIN N-ACYLTRANSFERASE"/>
    <property type="match status" value="1"/>
</dbReference>
<evidence type="ECO:0000313" key="11">
    <source>
        <dbReference type="EMBL" id="PWQ92270.1"/>
    </source>
</evidence>
<dbReference type="NCBIfam" id="TIGR00546">
    <property type="entry name" value="lnt"/>
    <property type="match status" value="1"/>
</dbReference>
<keyword evidence="3" id="KW-1003">Cell membrane</keyword>
<dbReference type="GO" id="GO:0016410">
    <property type="term" value="F:N-acyltransferase activity"/>
    <property type="evidence" value="ECO:0007669"/>
    <property type="project" value="InterPro"/>
</dbReference>
<dbReference type="OrthoDB" id="9804277at2"/>
<dbReference type="InterPro" id="IPR036526">
    <property type="entry name" value="C-N_Hydrolase_sf"/>
</dbReference>
<evidence type="ECO:0000256" key="4">
    <source>
        <dbReference type="ARBA" id="ARBA00022679"/>
    </source>
</evidence>
<evidence type="ECO:0000256" key="5">
    <source>
        <dbReference type="ARBA" id="ARBA00022692"/>
    </source>
</evidence>
<keyword evidence="4 11" id="KW-0808">Transferase</keyword>
<evidence type="ECO:0000259" key="10">
    <source>
        <dbReference type="PROSITE" id="PS50263"/>
    </source>
</evidence>
<dbReference type="PANTHER" id="PTHR38686">
    <property type="entry name" value="APOLIPOPROTEIN N-ACYLTRANSFERASE"/>
    <property type="match status" value="1"/>
</dbReference>
<keyword evidence="7 9" id="KW-0472">Membrane</keyword>
<name>A0A317C7I4_9GAMM</name>
<keyword evidence="8 11" id="KW-0012">Acyltransferase</keyword>
<dbReference type="Gene3D" id="3.60.110.10">
    <property type="entry name" value="Carbon-nitrogen hydrolase"/>
    <property type="match status" value="1"/>
</dbReference>
<evidence type="ECO:0000256" key="8">
    <source>
        <dbReference type="ARBA" id="ARBA00023315"/>
    </source>
</evidence>
<dbReference type="AlphaFoldDB" id="A0A317C7I4"/>
<dbReference type="SUPFAM" id="SSF56317">
    <property type="entry name" value="Carbon-nitrogen hydrolase"/>
    <property type="match status" value="1"/>
</dbReference>
<dbReference type="InterPro" id="IPR004563">
    <property type="entry name" value="Apolipo_AcylTrfase"/>
</dbReference>
<keyword evidence="5 9" id="KW-0812">Transmembrane</keyword>
<evidence type="ECO:0000313" key="12">
    <source>
        <dbReference type="Proteomes" id="UP000245539"/>
    </source>
</evidence>
<comment type="similarity">
    <text evidence="2">Belongs to the CN hydrolase family. Apolipoprotein N-acyltransferase subfamily.</text>
</comment>
<dbReference type="CDD" id="cd07571">
    <property type="entry name" value="ALP_N-acyl_transferase"/>
    <property type="match status" value="1"/>
</dbReference>
<keyword evidence="12" id="KW-1185">Reference proteome</keyword>
<proteinExistence type="inferred from homology"/>
<gene>
    <name evidence="11" type="primary">lnt</name>
    <name evidence="11" type="ORF">DKW60_22035</name>
</gene>
<dbReference type="GO" id="GO:0042158">
    <property type="term" value="P:lipoprotein biosynthetic process"/>
    <property type="evidence" value="ECO:0007669"/>
    <property type="project" value="InterPro"/>
</dbReference>
<feature type="domain" description="CN hydrolase" evidence="10">
    <location>
        <begin position="1"/>
        <end position="213"/>
    </location>
</feature>
<feature type="transmembrane region" description="Helical" evidence="9">
    <location>
        <begin position="217"/>
        <end position="238"/>
    </location>
</feature>
<accession>A0A317C7I4</accession>